<accession>A0A3N0YS10</accession>
<protein>
    <submittedName>
        <fullName evidence="1">Uncharacterized protein</fullName>
    </submittedName>
</protein>
<keyword evidence="2" id="KW-1185">Reference proteome</keyword>
<reference evidence="1 2" key="1">
    <citation type="submission" date="2018-10" db="EMBL/GenBank/DDBJ databases">
        <title>Genome assembly for a Yunnan-Guizhou Plateau 3E fish, Anabarilius grahami (Regan), and its evolutionary and genetic applications.</title>
        <authorList>
            <person name="Jiang W."/>
        </authorList>
    </citation>
    <scope>NUCLEOTIDE SEQUENCE [LARGE SCALE GENOMIC DNA]</scope>
    <source>
        <strain evidence="1">AG-KIZ</strain>
        <tissue evidence="1">Muscle</tissue>
    </source>
</reference>
<evidence type="ECO:0000313" key="1">
    <source>
        <dbReference type="EMBL" id="ROL48478.1"/>
    </source>
</evidence>
<proteinExistence type="predicted"/>
<organism evidence="1 2">
    <name type="scientific">Anabarilius grahami</name>
    <name type="common">Kanglang fish</name>
    <name type="synonym">Barilius grahami</name>
    <dbReference type="NCBI Taxonomy" id="495550"/>
    <lineage>
        <taxon>Eukaryota</taxon>
        <taxon>Metazoa</taxon>
        <taxon>Chordata</taxon>
        <taxon>Craniata</taxon>
        <taxon>Vertebrata</taxon>
        <taxon>Euteleostomi</taxon>
        <taxon>Actinopterygii</taxon>
        <taxon>Neopterygii</taxon>
        <taxon>Teleostei</taxon>
        <taxon>Ostariophysi</taxon>
        <taxon>Cypriniformes</taxon>
        <taxon>Xenocyprididae</taxon>
        <taxon>Xenocypridinae</taxon>
        <taxon>Xenocypridinae incertae sedis</taxon>
        <taxon>Anabarilius</taxon>
    </lineage>
</organism>
<dbReference type="AlphaFoldDB" id="A0A3N0YS10"/>
<dbReference type="Proteomes" id="UP000281406">
    <property type="component" value="Unassembled WGS sequence"/>
</dbReference>
<gene>
    <name evidence="1" type="ORF">DPX16_2185</name>
</gene>
<sequence length="184" mass="20852">MKVKNKERDRPRCRAVRLHQTKRILPSRSFTHTHSVDTTVFVVRLRSEKLKMQRTGCSLYTRAARYLATGDSYTTIASSYRVGISIVAGIVPEVSKAIWDSLVDDFLPVPKTADWQEIATGFKERWNSTAEGPVPQEEQRIPALTRARRVGTNNSTQEAIAVQESFNRYFSSATGEVPWQHNIA</sequence>
<dbReference type="EMBL" id="RJVU01029889">
    <property type="protein sequence ID" value="ROL48478.1"/>
    <property type="molecule type" value="Genomic_DNA"/>
</dbReference>
<evidence type="ECO:0000313" key="2">
    <source>
        <dbReference type="Proteomes" id="UP000281406"/>
    </source>
</evidence>
<name>A0A3N0YS10_ANAGA</name>
<comment type="caution">
    <text evidence="1">The sequence shown here is derived from an EMBL/GenBank/DDBJ whole genome shotgun (WGS) entry which is preliminary data.</text>
</comment>
<dbReference type="OrthoDB" id="8942783at2759"/>